<dbReference type="EMBL" id="JAPDRQ010000092">
    <property type="protein sequence ID" value="KAJ9655659.1"/>
    <property type="molecule type" value="Genomic_DNA"/>
</dbReference>
<dbReference type="Proteomes" id="UP001172386">
    <property type="component" value="Unassembled WGS sequence"/>
</dbReference>
<protein>
    <submittedName>
        <fullName evidence="1">Uncharacterized protein</fullName>
    </submittedName>
</protein>
<name>A0ACC3A5G0_9EURO</name>
<sequence length="383" mass="41420">MRAARFYNKGDIRVEEIPAPSLGPNQVIVDIEWGGICGSDLHEYLVGPLVINPPERPHSLTGEHIPVTLGHEFCGRISQVSAEAGENGWKVGDAVMVDPRLNCQKCEVCLRGDDNVCSKWGFLGLNGGGGGGAGFAEKCAVQSRMCYLLPESVKLENAALIEPLAVGRHALNNSGFEDFSKLNILVVGGGPVGLSVLHNLRAKGAGKLYVSEPTAKRQQQTREFADEVFNPLITNVAEECRAKTNGAGVDLVFDCAGIPAGLKNGMDALRIKGTYVNVAGWEQPMVIPLQFFMMKEIVLRTSMAYNDKDFRDVVEDFVAGQYSLPHITSVALTLLGKFEGAEKMITSRISLDDLAVKGFDELVTKKDDHVKILATPKSSLLAH</sequence>
<proteinExistence type="predicted"/>
<evidence type="ECO:0000313" key="1">
    <source>
        <dbReference type="EMBL" id="KAJ9655659.1"/>
    </source>
</evidence>
<evidence type="ECO:0000313" key="2">
    <source>
        <dbReference type="Proteomes" id="UP001172386"/>
    </source>
</evidence>
<gene>
    <name evidence="1" type="ORF">H2198_005557</name>
</gene>
<organism evidence="1 2">
    <name type="scientific">Neophaeococcomyces mojaviensis</name>
    <dbReference type="NCBI Taxonomy" id="3383035"/>
    <lineage>
        <taxon>Eukaryota</taxon>
        <taxon>Fungi</taxon>
        <taxon>Dikarya</taxon>
        <taxon>Ascomycota</taxon>
        <taxon>Pezizomycotina</taxon>
        <taxon>Eurotiomycetes</taxon>
        <taxon>Chaetothyriomycetidae</taxon>
        <taxon>Chaetothyriales</taxon>
        <taxon>Chaetothyriales incertae sedis</taxon>
        <taxon>Neophaeococcomyces</taxon>
    </lineage>
</organism>
<comment type="caution">
    <text evidence="1">The sequence shown here is derived from an EMBL/GenBank/DDBJ whole genome shotgun (WGS) entry which is preliminary data.</text>
</comment>
<keyword evidence="2" id="KW-1185">Reference proteome</keyword>
<reference evidence="1" key="1">
    <citation type="submission" date="2022-10" db="EMBL/GenBank/DDBJ databases">
        <title>Culturing micro-colonial fungi from biological soil crusts in the Mojave desert and describing Neophaeococcomyces mojavensis, and introducing the new genera and species Taxawa tesnikishii.</title>
        <authorList>
            <person name="Kurbessoian T."/>
            <person name="Stajich J.E."/>
        </authorList>
    </citation>
    <scope>NUCLEOTIDE SEQUENCE</scope>
    <source>
        <strain evidence="1">JES_112</strain>
    </source>
</reference>
<accession>A0ACC3A5G0</accession>